<comment type="caution">
    <text evidence="1">The sequence shown here is derived from an EMBL/GenBank/DDBJ whole genome shotgun (WGS) entry which is preliminary data.</text>
</comment>
<sequence length="140" mass="16644">MACRDEGQRLELKEKEKWYVDEVKRVKAIVRTVVWTSTKLLKVEYKQWKSLRGRDYLSKQRMKRLVRGGLSIVPEIRETLRLFTRPVTERDMLQEKDYIAKIPKARGDEDSIAFQSECCGDSTNLHNFTSREVSWKNARY</sequence>
<protein>
    <submittedName>
        <fullName evidence="1">Uncharacterized protein</fullName>
    </submittedName>
</protein>
<evidence type="ECO:0000313" key="1">
    <source>
        <dbReference type="EMBL" id="CAH3193349.1"/>
    </source>
</evidence>
<gene>
    <name evidence="1" type="ORF">PEVE_00025658</name>
</gene>
<organism evidence="1 2">
    <name type="scientific">Porites evermanni</name>
    <dbReference type="NCBI Taxonomy" id="104178"/>
    <lineage>
        <taxon>Eukaryota</taxon>
        <taxon>Metazoa</taxon>
        <taxon>Cnidaria</taxon>
        <taxon>Anthozoa</taxon>
        <taxon>Hexacorallia</taxon>
        <taxon>Scleractinia</taxon>
        <taxon>Fungiina</taxon>
        <taxon>Poritidae</taxon>
        <taxon>Porites</taxon>
    </lineage>
</organism>
<dbReference type="EMBL" id="CALNXI010003459">
    <property type="protein sequence ID" value="CAH3193349.1"/>
    <property type="molecule type" value="Genomic_DNA"/>
</dbReference>
<proteinExistence type="predicted"/>
<accession>A0ABN8STT3</accession>
<reference evidence="1 2" key="1">
    <citation type="submission" date="2022-05" db="EMBL/GenBank/DDBJ databases">
        <authorList>
            <consortium name="Genoscope - CEA"/>
            <person name="William W."/>
        </authorList>
    </citation>
    <scope>NUCLEOTIDE SEQUENCE [LARGE SCALE GENOMIC DNA]</scope>
</reference>
<keyword evidence="2" id="KW-1185">Reference proteome</keyword>
<dbReference type="Proteomes" id="UP001159427">
    <property type="component" value="Unassembled WGS sequence"/>
</dbReference>
<name>A0ABN8STT3_9CNID</name>
<evidence type="ECO:0000313" key="2">
    <source>
        <dbReference type="Proteomes" id="UP001159427"/>
    </source>
</evidence>